<protein>
    <submittedName>
        <fullName evidence="1">Uncharacterized protein</fullName>
    </submittedName>
</protein>
<name>A0ACB9YXU9_9PEZI</name>
<reference evidence="1 2" key="1">
    <citation type="journal article" date="2022" name="New Phytol.">
        <title>Ecological generalism drives hyperdiversity of secondary metabolite gene clusters in xylarialean endophytes.</title>
        <authorList>
            <person name="Franco M.E.E."/>
            <person name="Wisecaver J.H."/>
            <person name="Arnold A.E."/>
            <person name="Ju Y.M."/>
            <person name="Slot J.C."/>
            <person name="Ahrendt S."/>
            <person name="Moore L.P."/>
            <person name="Eastman K.E."/>
            <person name="Scott K."/>
            <person name="Konkel Z."/>
            <person name="Mondo S.J."/>
            <person name="Kuo A."/>
            <person name="Hayes R.D."/>
            <person name="Haridas S."/>
            <person name="Andreopoulos B."/>
            <person name="Riley R."/>
            <person name="LaButti K."/>
            <person name="Pangilinan J."/>
            <person name="Lipzen A."/>
            <person name="Amirebrahimi M."/>
            <person name="Yan J."/>
            <person name="Adam C."/>
            <person name="Keymanesh K."/>
            <person name="Ng V."/>
            <person name="Louie K."/>
            <person name="Northen T."/>
            <person name="Drula E."/>
            <person name="Henrissat B."/>
            <person name="Hsieh H.M."/>
            <person name="Youens-Clark K."/>
            <person name="Lutzoni F."/>
            <person name="Miadlikowska J."/>
            <person name="Eastwood D.C."/>
            <person name="Hamelin R.C."/>
            <person name="Grigoriev I.V."/>
            <person name="U'Ren J.M."/>
        </authorList>
    </citation>
    <scope>NUCLEOTIDE SEQUENCE [LARGE SCALE GENOMIC DNA]</scope>
    <source>
        <strain evidence="1 2">CBS 119005</strain>
    </source>
</reference>
<evidence type="ECO:0000313" key="2">
    <source>
        <dbReference type="Proteomes" id="UP001497700"/>
    </source>
</evidence>
<keyword evidence="2" id="KW-1185">Reference proteome</keyword>
<gene>
    <name evidence="1" type="ORF">F4820DRAFT_424306</name>
</gene>
<sequence length="126" mass="14318">MPSILFVHDIARDTEEQWLVKGENSKLWPCDILQTEVPRARILLYQYDAGDLDSMAEILSSEDLVQQAEILIGMLNRTAQPIIFVGYGYGGLICEQVRFTFESFSEKLSLKTYYRLRCSSITSTGA</sequence>
<dbReference type="EMBL" id="MU393489">
    <property type="protein sequence ID" value="KAI4864264.1"/>
    <property type="molecule type" value="Genomic_DNA"/>
</dbReference>
<accession>A0ACB9YXU9</accession>
<evidence type="ECO:0000313" key="1">
    <source>
        <dbReference type="EMBL" id="KAI4864264.1"/>
    </source>
</evidence>
<organism evidence="1 2">
    <name type="scientific">Hypoxylon rubiginosum</name>
    <dbReference type="NCBI Taxonomy" id="110542"/>
    <lineage>
        <taxon>Eukaryota</taxon>
        <taxon>Fungi</taxon>
        <taxon>Dikarya</taxon>
        <taxon>Ascomycota</taxon>
        <taxon>Pezizomycotina</taxon>
        <taxon>Sordariomycetes</taxon>
        <taxon>Xylariomycetidae</taxon>
        <taxon>Xylariales</taxon>
        <taxon>Hypoxylaceae</taxon>
        <taxon>Hypoxylon</taxon>
    </lineage>
</organism>
<comment type="caution">
    <text evidence="1">The sequence shown here is derived from an EMBL/GenBank/DDBJ whole genome shotgun (WGS) entry which is preliminary data.</text>
</comment>
<dbReference type="Proteomes" id="UP001497700">
    <property type="component" value="Unassembled WGS sequence"/>
</dbReference>
<proteinExistence type="predicted"/>